<comment type="caution">
    <text evidence="1">The sequence shown here is derived from an EMBL/GenBank/DDBJ whole genome shotgun (WGS) entry which is preliminary data.</text>
</comment>
<dbReference type="RefSeq" id="WP_183666917.1">
    <property type="nucleotide sequence ID" value="NZ_BAAARH010000011.1"/>
</dbReference>
<dbReference type="EMBL" id="JACHDR010000002">
    <property type="protein sequence ID" value="MBB5513942.1"/>
    <property type="molecule type" value="Genomic_DNA"/>
</dbReference>
<evidence type="ECO:0000313" key="2">
    <source>
        <dbReference type="Proteomes" id="UP000580797"/>
    </source>
</evidence>
<accession>A0A7W8TW15</accession>
<gene>
    <name evidence="1" type="ORF">HD598_002689</name>
</gene>
<protein>
    <submittedName>
        <fullName evidence="1">Uncharacterized protein</fullName>
    </submittedName>
</protein>
<reference evidence="1 2" key="1">
    <citation type="submission" date="2020-08" db="EMBL/GenBank/DDBJ databases">
        <title>Sequencing the genomes of 1000 actinobacteria strains.</title>
        <authorList>
            <person name="Klenk H.-P."/>
        </authorList>
    </citation>
    <scope>NUCLEOTIDE SEQUENCE [LARGE SCALE GENOMIC DNA]</scope>
    <source>
        <strain evidence="1 2">DSM 105783</strain>
    </source>
</reference>
<organism evidence="1 2">
    <name type="scientific">Neomicrococcus aestuarii</name>
    <dbReference type="NCBI Taxonomy" id="556325"/>
    <lineage>
        <taxon>Bacteria</taxon>
        <taxon>Bacillati</taxon>
        <taxon>Actinomycetota</taxon>
        <taxon>Actinomycetes</taxon>
        <taxon>Micrococcales</taxon>
        <taxon>Micrococcaceae</taxon>
        <taxon>Neomicrococcus</taxon>
    </lineage>
</organism>
<evidence type="ECO:0000313" key="1">
    <source>
        <dbReference type="EMBL" id="MBB5513942.1"/>
    </source>
</evidence>
<sequence length="77" mass="8575">MTTTAQKLPRGTRRDSMSMGLLVERANKEKFAEIARNCGMTASGFFDYLVEHMPLDENGRPVFIDLAEDGRLPLDAA</sequence>
<name>A0A7W8TW15_9MICC</name>
<dbReference type="AlphaFoldDB" id="A0A7W8TW15"/>
<proteinExistence type="predicted"/>
<dbReference type="Proteomes" id="UP000580797">
    <property type="component" value="Unassembled WGS sequence"/>
</dbReference>